<proteinExistence type="inferred from homology"/>
<comment type="caution">
    <text evidence="3">The sequence shown here is derived from an EMBL/GenBank/DDBJ whole genome shotgun (WGS) entry which is preliminary data.</text>
</comment>
<dbReference type="PANTHER" id="PTHR42928:SF3">
    <property type="entry name" value="UPF0065 PROTEIN YFLP"/>
    <property type="match status" value="1"/>
</dbReference>
<dbReference type="Proteomes" id="UP000773614">
    <property type="component" value="Unassembled WGS sequence"/>
</dbReference>
<dbReference type="AlphaFoldDB" id="A0A964WVF5"/>
<keyword evidence="2" id="KW-0732">Signal</keyword>
<dbReference type="Pfam" id="PF03401">
    <property type="entry name" value="TctC"/>
    <property type="match status" value="1"/>
</dbReference>
<accession>A0A964WVF5</accession>
<dbReference type="CDD" id="cd07012">
    <property type="entry name" value="PBP2_Bug_TTT"/>
    <property type="match status" value="1"/>
</dbReference>
<sequence length="323" mass="34179">MFRRLGRVAAVAALILPLAAFSPQNPECIAPANPGGGWDFTCRTVGKLLTDTGLVSGQVQVTNMTGAVGAVAYANVASKRSDDPDLVVATSTVGITQIAQGKYPAGVDAMRWLAMLGADVGVVLVQKDSKFNSLQDLLAALKADPGSVVAAGSSGVGGWDHLRLLMLLEKAGMATDQLKSVKWVEFSGGGDAVTQLMGGHIGVVSTDIGEIGGFIQSGDVKVLGVMSGDRLEAFPDAPTAKEQGVDFEGYNWRGFYMGGKVSDEAYDGWLAIMQKLYESKEWQETAKSKGLTPIWRGGKDFEAFVRQSEENMRKVSKAIGVIK</sequence>
<dbReference type="PANTHER" id="PTHR42928">
    <property type="entry name" value="TRICARBOXYLATE-BINDING PROTEIN"/>
    <property type="match status" value="1"/>
</dbReference>
<evidence type="ECO:0000256" key="1">
    <source>
        <dbReference type="ARBA" id="ARBA00006987"/>
    </source>
</evidence>
<protein>
    <submittedName>
        <fullName evidence="3">Tripartite tricarboxylate transporter substrate binding protein</fullName>
    </submittedName>
</protein>
<dbReference type="Gene3D" id="3.40.190.150">
    <property type="entry name" value="Bordetella uptake gene, domain 1"/>
    <property type="match status" value="1"/>
</dbReference>
<dbReference type="SUPFAM" id="SSF53850">
    <property type="entry name" value="Periplasmic binding protein-like II"/>
    <property type="match status" value="1"/>
</dbReference>
<evidence type="ECO:0000313" key="4">
    <source>
        <dbReference type="Proteomes" id="UP000773614"/>
    </source>
</evidence>
<dbReference type="InterPro" id="IPR042100">
    <property type="entry name" value="Bug_dom1"/>
</dbReference>
<reference evidence="3" key="1">
    <citation type="submission" date="2019-03" db="EMBL/GenBank/DDBJ databases">
        <title>Afifella sp. nov., isolated from activated sludge.</title>
        <authorList>
            <person name="Li Q."/>
            <person name="Liu Y."/>
        </authorList>
    </citation>
    <scope>NUCLEOTIDE SEQUENCE</scope>
    <source>
        <strain evidence="3">L72</strain>
    </source>
</reference>
<dbReference type="RefSeq" id="WP_161142331.1">
    <property type="nucleotide sequence ID" value="NZ_SPKJ01000112.1"/>
</dbReference>
<evidence type="ECO:0000313" key="3">
    <source>
        <dbReference type="EMBL" id="MYZ49998.1"/>
    </source>
</evidence>
<gene>
    <name evidence="3" type="ORF">E4O86_20030</name>
</gene>
<dbReference type="Gene3D" id="3.40.190.10">
    <property type="entry name" value="Periplasmic binding protein-like II"/>
    <property type="match status" value="1"/>
</dbReference>
<dbReference type="OrthoDB" id="9780943at2"/>
<comment type="similarity">
    <text evidence="1">Belongs to the UPF0065 (bug) family.</text>
</comment>
<keyword evidence="4" id="KW-1185">Reference proteome</keyword>
<feature type="signal peptide" evidence="2">
    <location>
        <begin position="1"/>
        <end position="22"/>
    </location>
</feature>
<organism evidence="3 4">
    <name type="scientific">Propylenella binzhouense</name>
    <dbReference type="NCBI Taxonomy" id="2555902"/>
    <lineage>
        <taxon>Bacteria</taxon>
        <taxon>Pseudomonadati</taxon>
        <taxon>Pseudomonadota</taxon>
        <taxon>Alphaproteobacteria</taxon>
        <taxon>Hyphomicrobiales</taxon>
        <taxon>Propylenellaceae</taxon>
        <taxon>Propylenella</taxon>
    </lineage>
</organism>
<dbReference type="EMBL" id="SPKJ01000112">
    <property type="protein sequence ID" value="MYZ49998.1"/>
    <property type="molecule type" value="Genomic_DNA"/>
</dbReference>
<name>A0A964WVF5_9HYPH</name>
<feature type="chain" id="PRO_5037201657" evidence="2">
    <location>
        <begin position="23"/>
        <end position="323"/>
    </location>
</feature>
<evidence type="ECO:0000256" key="2">
    <source>
        <dbReference type="SAM" id="SignalP"/>
    </source>
</evidence>
<dbReference type="InterPro" id="IPR005064">
    <property type="entry name" value="BUG"/>
</dbReference>
<dbReference type="PIRSF" id="PIRSF017082">
    <property type="entry name" value="YflP"/>
    <property type="match status" value="1"/>
</dbReference>